<evidence type="ECO:0000313" key="3">
    <source>
        <dbReference type="Proteomes" id="UP000611629"/>
    </source>
</evidence>
<evidence type="ECO:0000313" key="2">
    <source>
        <dbReference type="EMBL" id="NYB74665.1"/>
    </source>
</evidence>
<proteinExistence type="predicted"/>
<evidence type="ECO:0000256" key="1">
    <source>
        <dbReference type="SAM" id="Phobius"/>
    </source>
</evidence>
<gene>
    <name evidence="2" type="ORF">HZF24_11010</name>
</gene>
<protein>
    <submittedName>
        <fullName evidence="2">Permease</fullName>
    </submittedName>
</protein>
<feature type="transmembrane region" description="Helical" evidence="1">
    <location>
        <begin position="107"/>
        <end position="127"/>
    </location>
</feature>
<dbReference type="Proteomes" id="UP000611629">
    <property type="component" value="Unassembled WGS sequence"/>
</dbReference>
<feature type="transmembrane region" description="Helical" evidence="1">
    <location>
        <begin position="40"/>
        <end position="60"/>
    </location>
</feature>
<accession>A0A974GX31</accession>
<sequence length="159" mass="17186">MSSTIIFYLLASIALIVSFVKDNNNTKMALKKAWKSFENILPQFLSILILIGIILAIMTPEQISNIIGQESGWMGVILASMVGAITLIPGFIAFPLAAALLKSGAGYMQIAAFISTLMMVGIVTISLEMKFFGKKAALIRNAEAFIFSLIVAFVMGVFL</sequence>
<dbReference type="EMBL" id="JACBNQ010000012">
    <property type="protein sequence ID" value="NYB74665.1"/>
    <property type="molecule type" value="Genomic_DNA"/>
</dbReference>
<comment type="caution">
    <text evidence="2">The sequence shown here is derived from an EMBL/GenBank/DDBJ whole genome shotgun (WGS) entry which is preliminary data.</text>
</comment>
<dbReference type="AlphaFoldDB" id="A0A974GX31"/>
<name>A0A974GX31_SEDHY</name>
<keyword evidence="1" id="KW-0812">Transmembrane</keyword>
<feature type="transmembrane region" description="Helical" evidence="1">
    <location>
        <begin position="72"/>
        <end position="101"/>
    </location>
</feature>
<reference evidence="2" key="1">
    <citation type="submission" date="2020-07" db="EMBL/GenBank/DDBJ databases">
        <title>Genomic analysis of a strain of Sedimentibacter Hydroxybenzoicus DSM7310.</title>
        <authorList>
            <person name="Ma S."/>
        </authorList>
    </citation>
    <scope>NUCLEOTIDE SEQUENCE</scope>
    <source>
        <strain evidence="2">DSM 7310</strain>
    </source>
</reference>
<organism evidence="2 3">
    <name type="scientific">Sedimentibacter hydroxybenzoicus DSM 7310</name>
    <dbReference type="NCBI Taxonomy" id="1123245"/>
    <lineage>
        <taxon>Bacteria</taxon>
        <taxon>Bacillati</taxon>
        <taxon>Bacillota</taxon>
        <taxon>Tissierellia</taxon>
        <taxon>Sedimentibacter</taxon>
    </lineage>
</organism>
<keyword evidence="3" id="KW-1185">Reference proteome</keyword>
<dbReference type="RefSeq" id="WP_179238372.1">
    <property type="nucleotide sequence ID" value="NZ_JACBNQ010000012.1"/>
</dbReference>
<feature type="transmembrane region" description="Helical" evidence="1">
    <location>
        <begin position="139"/>
        <end position="158"/>
    </location>
</feature>
<keyword evidence="1" id="KW-0472">Membrane</keyword>
<keyword evidence="1" id="KW-1133">Transmembrane helix</keyword>
<feature type="transmembrane region" description="Helical" evidence="1">
    <location>
        <begin position="5"/>
        <end position="20"/>
    </location>
</feature>